<dbReference type="InterPro" id="IPR001789">
    <property type="entry name" value="Sig_transdc_resp-reg_receiver"/>
</dbReference>
<reference evidence="6 7" key="1">
    <citation type="submission" date="2018-05" db="EMBL/GenBank/DDBJ databases">
        <title>Genomic Encyclopedia of Type Strains, Phase IV (KMG-IV): sequencing the most valuable type-strain genomes for metagenomic binning, comparative biology and taxonomic classification.</title>
        <authorList>
            <person name="Goeker M."/>
        </authorList>
    </citation>
    <scope>NUCLEOTIDE SEQUENCE [LARGE SCALE GENOMIC DNA]</scope>
    <source>
        <strain evidence="6 7">DSM 29661</strain>
    </source>
</reference>
<dbReference type="Pfam" id="PF13181">
    <property type="entry name" value="TPR_8"/>
    <property type="match status" value="1"/>
</dbReference>
<dbReference type="OrthoDB" id="7298659at2"/>
<keyword evidence="3" id="KW-0802">TPR repeat</keyword>
<evidence type="ECO:0000256" key="1">
    <source>
        <dbReference type="ARBA" id="ARBA00022553"/>
    </source>
</evidence>
<evidence type="ECO:0000313" key="7">
    <source>
        <dbReference type="Proteomes" id="UP000247555"/>
    </source>
</evidence>
<keyword evidence="1 2" id="KW-0597">Phosphoprotein</keyword>
<dbReference type="PROSITE" id="PS50110">
    <property type="entry name" value="RESPONSE_REGULATORY"/>
    <property type="match status" value="1"/>
</dbReference>
<dbReference type="InterPro" id="IPR050595">
    <property type="entry name" value="Bact_response_regulator"/>
</dbReference>
<evidence type="ECO:0000256" key="2">
    <source>
        <dbReference type="PROSITE-ProRule" id="PRU00169"/>
    </source>
</evidence>
<name>A0A318KKG1_9NEIS</name>
<dbReference type="SMART" id="SM00448">
    <property type="entry name" value="REC"/>
    <property type="match status" value="1"/>
</dbReference>
<dbReference type="GO" id="GO:0000160">
    <property type="term" value="P:phosphorelay signal transduction system"/>
    <property type="evidence" value="ECO:0007669"/>
    <property type="project" value="InterPro"/>
</dbReference>
<gene>
    <name evidence="6" type="ORF">DFR34_12424</name>
</gene>
<dbReference type="SUPFAM" id="SSF52172">
    <property type="entry name" value="CheY-like"/>
    <property type="match status" value="1"/>
</dbReference>
<dbReference type="Gene3D" id="1.25.40.10">
    <property type="entry name" value="Tetratricopeptide repeat domain"/>
    <property type="match status" value="2"/>
</dbReference>
<dbReference type="PROSITE" id="PS50005">
    <property type="entry name" value="TPR"/>
    <property type="match status" value="1"/>
</dbReference>
<feature type="coiled-coil region" evidence="4">
    <location>
        <begin position="541"/>
        <end position="598"/>
    </location>
</feature>
<dbReference type="RefSeq" id="WP_110391779.1">
    <property type="nucleotide sequence ID" value="NZ_QJKI01000024.1"/>
</dbReference>
<dbReference type="InterPro" id="IPR011990">
    <property type="entry name" value="TPR-like_helical_dom_sf"/>
</dbReference>
<feature type="domain" description="Response regulatory" evidence="5">
    <location>
        <begin position="34"/>
        <end position="153"/>
    </location>
</feature>
<organism evidence="6 7">
    <name type="scientific">Rivihabitans pingtungensis</name>
    <dbReference type="NCBI Taxonomy" id="1054498"/>
    <lineage>
        <taxon>Bacteria</taxon>
        <taxon>Pseudomonadati</taxon>
        <taxon>Pseudomonadota</taxon>
        <taxon>Betaproteobacteria</taxon>
        <taxon>Neisseriales</taxon>
        <taxon>Aquaspirillaceae</taxon>
        <taxon>Rivihabitans</taxon>
    </lineage>
</organism>
<dbReference type="SUPFAM" id="SSF48452">
    <property type="entry name" value="TPR-like"/>
    <property type="match status" value="2"/>
</dbReference>
<dbReference type="PANTHER" id="PTHR44591">
    <property type="entry name" value="STRESS RESPONSE REGULATOR PROTEIN 1"/>
    <property type="match status" value="1"/>
</dbReference>
<dbReference type="CDD" id="cd17589">
    <property type="entry name" value="REC_TPR"/>
    <property type="match status" value="1"/>
</dbReference>
<keyword evidence="4" id="KW-0175">Coiled coil</keyword>
<dbReference type="Pfam" id="PF14559">
    <property type="entry name" value="TPR_19"/>
    <property type="match status" value="1"/>
</dbReference>
<feature type="modified residue" description="4-aspartylphosphate" evidence="2">
    <location>
        <position position="84"/>
    </location>
</feature>
<dbReference type="SMART" id="SM00028">
    <property type="entry name" value="TPR"/>
    <property type="match status" value="4"/>
</dbReference>
<accession>A0A318KKG1</accession>
<evidence type="ECO:0000256" key="3">
    <source>
        <dbReference type="PROSITE-ProRule" id="PRU00339"/>
    </source>
</evidence>
<proteinExistence type="predicted"/>
<dbReference type="PANTHER" id="PTHR44591:SF3">
    <property type="entry name" value="RESPONSE REGULATORY DOMAIN-CONTAINING PROTEIN"/>
    <property type="match status" value="1"/>
</dbReference>
<evidence type="ECO:0000256" key="4">
    <source>
        <dbReference type="SAM" id="Coils"/>
    </source>
</evidence>
<comment type="caution">
    <text evidence="6">The sequence shown here is derived from an EMBL/GenBank/DDBJ whole genome shotgun (WGS) entry which is preliminary data.</text>
</comment>
<evidence type="ECO:0000313" key="6">
    <source>
        <dbReference type="EMBL" id="PXX75884.1"/>
    </source>
</evidence>
<dbReference type="InterPro" id="IPR011006">
    <property type="entry name" value="CheY-like_superfamily"/>
</dbReference>
<evidence type="ECO:0000259" key="5">
    <source>
        <dbReference type="PROSITE" id="PS50110"/>
    </source>
</evidence>
<dbReference type="EMBL" id="QJKI01000024">
    <property type="protein sequence ID" value="PXX75884.1"/>
    <property type="molecule type" value="Genomic_DNA"/>
</dbReference>
<dbReference type="AlphaFoldDB" id="A0A318KKG1"/>
<dbReference type="InterPro" id="IPR019734">
    <property type="entry name" value="TPR_rpt"/>
</dbReference>
<dbReference type="Proteomes" id="UP000247555">
    <property type="component" value="Unassembled WGS sequence"/>
</dbReference>
<protein>
    <submittedName>
        <fullName evidence="6">Tetratricopeptide repeat protein</fullName>
    </submittedName>
</protein>
<sequence length="611" mass="69094">MKDQQLSASYQTLVNRTNPKLMTHDDQNPYSSKLILIIDSVPEMQRALTMTLASFGANKVEFATRPGDAMAKLARYSFDIVLCDFDLGNGYDGLHLLEEAKTRNLLKQSCVFMIVSGERRSQRVLAAAELEPDGYLIKPFTGEQLRVRLDRAMRRREAFRCVDDALKQNDLLVAINSCNDRISQGDEFALDFMRLRGSLSLKIGDYLSAKSLYEEVMAIKAQPWAQLGLAKSLTQLKQYDEAKVMFDEVLSKNGRVMEAYDWLAKLYEAQNDMSAAQETLENAVQLSPLAIRRQKELAEVAVQNHDYDTAERALKKTIDVAKYSVYRAVEDYAALARVQIAKGDLQSANQTAGTVRREFRHNPVAEWMATIIDSQVFKKQGQPHRGRELLDEAIKRMPELEEKLSQQAKMELIQACYAQGREDVGNSMVQQIVRNNHDNQHVLERLTRIYEQVDRLEVGKQLIAENVQSVVDINNQAVRLAQSGQLEDAVQMFMQAVEELPQNQQILLNAVNAILAMVHRKGWHETHMAHAYHFLERVRQMDALNGKYQKLQHSYRQVIEQHGKQQWTPVLPKTEEELAAEAAAAEEAAAQAAALKANKGKPVPAPGKTVS</sequence>
<feature type="repeat" description="TPR" evidence="3">
    <location>
        <begin position="257"/>
        <end position="290"/>
    </location>
</feature>
<dbReference type="Pfam" id="PF00072">
    <property type="entry name" value="Response_reg"/>
    <property type="match status" value="1"/>
</dbReference>
<dbReference type="Gene3D" id="3.40.50.2300">
    <property type="match status" value="1"/>
</dbReference>
<keyword evidence="7" id="KW-1185">Reference proteome</keyword>